<reference evidence="1" key="2">
    <citation type="submission" date="2025-09" db="UniProtKB">
        <authorList>
            <consortium name="EnsemblPlants"/>
        </authorList>
    </citation>
    <scope>IDENTIFICATION</scope>
</reference>
<sequence>MVMATVLKSLTVLLVLAVFAADPVGGRHHHPDCPSFSCGPLGNVSSPFRQASDPPGCGYQSYELVCSDTTATIRIDNATYYVSSINYTSSSFWIVDAELDLYNGCPLPRWNRPPYPYEDNLTFYFDGLGPPSQLDRPPYPYQDDMEVELAPLVRSQALFLKCAQEVNDNGIYMPVACLSINDTFVYVLTGYGSYYMMYLEPSCMYLAMTPLPRENRRLDNSSYAEVVKSMRSGFAVRFPYRNFRERRSIKYCLLYDFRNFHELQVSSEGILILQSVIYNLFVDLSFWSCVLRITGFGHSSPFIAIVIWIVKFIAGNSELCFQLQFLHHHIYACVYP</sequence>
<organism evidence="1 2">
    <name type="scientific">Avena sativa</name>
    <name type="common">Oat</name>
    <dbReference type="NCBI Taxonomy" id="4498"/>
    <lineage>
        <taxon>Eukaryota</taxon>
        <taxon>Viridiplantae</taxon>
        <taxon>Streptophyta</taxon>
        <taxon>Embryophyta</taxon>
        <taxon>Tracheophyta</taxon>
        <taxon>Spermatophyta</taxon>
        <taxon>Magnoliopsida</taxon>
        <taxon>Liliopsida</taxon>
        <taxon>Poales</taxon>
        <taxon>Poaceae</taxon>
        <taxon>BOP clade</taxon>
        <taxon>Pooideae</taxon>
        <taxon>Poodae</taxon>
        <taxon>Poeae</taxon>
        <taxon>Poeae Chloroplast Group 1 (Aveneae type)</taxon>
        <taxon>Aveninae</taxon>
        <taxon>Avena</taxon>
    </lineage>
</organism>
<reference evidence="1" key="1">
    <citation type="submission" date="2021-05" db="EMBL/GenBank/DDBJ databases">
        <authorList>
            <person name="Scholz U."/>
            <person name="Mascher M."/>
            <person name="Fiebig A."/>
        </authorList>
    </citation>
    <scope>NUCLEOTIDE SEQUENCE [LARGE SCALE GENOMIC DNA]</scope>
</reference>
<dbReference type="EnsemblPlants" id="AVESA.00010b.r2.3AG0409260.2">
    <property type="protein sequence ID" value="AVESA.00010b.r2.3AG0409260.2.CDS"/>
    <property type="gene ID" value="AVESA.00010b.r2.3AG0409260"/>
</dbReference>
<evidence type="ECO:0000313" key="2">
    <source>
        <dbReference type="Proteomes" id="UP001732700"/>
    </source>
</evidence>
<protein>
    <submittedName>
        <fullName evidence="1">Uncharacterized protein</fullName>
    </submittedName>
</protein>
<proteinExistence type="predicted"/>
<evidence type="ECO:0000313" key="1">
    <source>
        <dbReference type="EnsemblPlants" id="AVESA.00010b.r2.3AG0409260.2.CDS"/>
    </source>
</evidence>
<accession>A0ACD5VBJ6</accession>
<keyword evidence="2" id="KW-1185">Reference proteome</keyword>
<dbReference type="Proteomes" id="UP001732700">
    <property type="component" value="Chromosome 3A"/>
</dbReference>
<name>A0ACD5VBJ6_AVESA</name>